<proteinExistence type="predicted"/>
<dbReference type="InterPro" id="IPR003018">
    <property type="entry name" value="GAF"/>
</dbReference>
<dbReference type="SMART" id="SM00267">
    <property type="entry name" value="GGDEF"/>
    <property type="match status" value="1"/>
</dbReference>
<evidence type="ECO:0000256" key="1">
    <source>
        <dbReference type="SAM" id="Coils"/>
    </source>
</evidence>
<dbReference type="Proteomes" id="UP001501353">
    <property type="component" value="Unassembled WGS sequence"/>
</dbReference>
<feature type="coiled-coil region" evidence="1">
    <location>
        <begin position="332"/>
        <end position="362"/>
    </location>
</feature>
<gene>
    <name evidence="5" type="ORF">GCM10022212_05340</name>
</gene>
<name>A0ABP7SNM8_9BURK</name>
<dbReference type="SMART" id="SM00065">
    <property type="entry name" value="GAF"/>
    <property type="match status" value="1"/>
</dbReference>
<dbReference type="InterPro" id="IPR013767">
    <property type="entry name" value="PAS_fold"/>
</dbReference>
<feature type="domain" description="PAS" evidence="2">
    <location>
        <begin position="484"/>
        <end position="531"/>
    </location>
</feature>
<dbReference type="Pfam" id="PF08448">
    <property type="entry name" value="PAS_4"/>
    <property type="match status" value="2"/>
</dbReference>
<dbReference type="Pfam" id="PF00989">
    <property type="entry name" value="PAS"/>
    <property type="match status" value="1"/>
</dbReference>
<feature type="domain" description="PAS" evidence="2">
    <location>
        <begin position="352"/>
        <end position="428"/>
    </location>
</feature>
<dbReference type="InterPro" id="IPR000160">
    <property type="entry name" value="GGDEF_dom"/>
</dbReference>
<protein>
    <submittedName>
        <fullName evidence="5">PAS domain S-box protein</fullName>
    </submittedName>
</protein>
<evidence type="ECO:0000313" key="5">
    <source>
        <dbReference type="EMBL" id="GAA4014024.1"/>
    </source>
</evidence>
<dbReference type="InterPro" id="IPR029787">
    <property type="entry name" value="Nucleotide_cyclase"/>
</dbReference>
<dbReference type="NCBIfam" id="TIGR00254">
    <property type="entry name" value="GGDEF"/>
    <property type="match status" value="1"/>
</dbReference>
<dbReference type="InterPro" id="IPR013656">
    <property type="entry name" value="PAS_4"/>
</dbReference>
<comment type="caution">
    <text evidence="5">The sequence shown here is derived from an EMBL/GenBank/DDBJ whole genome shotgun (WGS) entry which is preliminary data.</text>
</comment>
<dbReference type="SUPFAM" id="SSF55781">
    <property type="entry name" value="GAF domain-like"/>
    <property type="match status" value="1"/>
</dbReference>
<keyword evidence="1" id="KW-0175">Coiled coil</keyword>
<dbReference type="Gene3D" id="3.30.450.20">
    <property type="entry name" value="PAS domain"/>
    <property type="match status" value="4"/>
</dbReference>
<dbReference type="Gene3D" id="3.30.450.40">
    <property type="match status" value="1"/>
</dbReference>
<evidence type="ECO:0000313" key="6">
    <source>
        <dbReference type="Proteomes" id="UP001501353"/>
    </source>
</evidence>
<reference evidence="6" key="1">
    <citation type="journal article" date="2019" name="Int. J. Syst. Evol. Microbiol.">
        <title>The Global Catalogue of Microorganisms (GCM) 10K type strain sequencing project: providing services to taxonomists for standard genome sequencing and annotation.</title>
        <authorList>
            <consortium name="The Broad Institute Genomics Platform"/>
            <consortium name="The Broad Institute Genome Sequencing Center for Infectious Disease"/>
            <person name="Wu L."/>
            <person name="Ma J."/>
        </authorList>
    </citation>
    <scope>NUCLEOTIDE SEQUENCE [LARGE SCALE GENOMIC DNA]</scope>
    <source>
        <strain evidence="6">JCM 16673</strain>
    </source>
</reference>
<feature type="domain" description="PAS" evidence="2">
    <location>
        <begin position="216"/>
        <end position="287"/>
    </location>
</feature>
<dbReference type="InterPro" id="IPR052155">
    <property type="entry name" value="Biofilm_reg_signaling"/>
</dbReference>
<dbReference type="InterPro" id="IPR029016">
    <property type="entry name" value="GAF-like_dom_sf"/>
</dbReference>
<dbReference type="Pfam" id="PF13188">
    <property type="entry name" value="PAS_8"/>
    <property type="match status" value="1"/>
</dbReference>
<dbReference type="Pfam" id="PF00990">
    <property type="entry name" value="GGDEF"/>
    <property type="match status" value="1"/>
</dbReference>
<sequence>MKVDELAVAEQVRICALHALAVLDTPQEERFDRLTRLVSHTLSVPTALVSLVAEDRQWFKSRVGLDASETPRSVAFCSHAVASGEMLVVDDATLDPRFVDNPLVTDAPFIRFYAGQPVFSLDGQAVGTLCIIDSVPRRLDDLQKQVLRDFALLVQDELNKTTIISARKTAEDALHALNEALEERINERTRSLEESNRTLKREMQRRELVESTLRSSEQRIQTIIDTSLVAFVSIDTRGHIVDWNPSAEQTFGWRRDEALGIDLATLITPVRFRDSHRTLLQRLLDGASAEGINNRRELTALTKRGDEITVRVTISAFDFDGERYFGAFLYDISEEQKAQRALEEKSELLAQKQELLDAILETVDVGVVACSAEGGLSLFNRAAREFHGLSQESLGSGNWAEHYSLYASDGVALLNEADIPLVRALQGEVLRNVPMVIAPVGLSRRFVLASGRRIANSAGKPLGAVVAMKDITELNAFQRQLARNEQRLRDITDNVPALIAHIDRNHCFTFLNSPALRFYGKSGQNLIGQHLSVIYTAVEFEKFAPLVARVLVGERVDFEEEMQIAGKPRFFQVSYIPDRDDAGEVQGFYVLALDVTARKNSELQQRESEERLRTITDNLPVLIAYIDTAQRYCFANALYRQWLKKDPAAMLGRSVAEVFGEEFHEQRAPYLERCLDGQAVQADFTMTDGMQERTVNTAFIPHIRDGSVIGIYLFSTDVTATYQQKAHLHSIANTDALTSLPNRRSYEASLNAAVRSAQSSGDGIALMYLDIDHFKTINDTWGHAAGDDVLQEFSRRLLMVVRKTDRVSRLAGDEFTILLEGVPTPEVCQRLADKILDAVREPFQVGGQAKQVTTSIGITWNGSGNIDAETLSARADAALYQAKGAGRNQYCSVDTTETGGQGQT</sequence>
<dbReference type="CDD" id="cd01949">
    <property type="entry name" value="GGDEF"/>
    <property type="match status" value="1"/>
</dbReference>
<feature type="domain" description="GGDEF" evidence="4">
    <location>
        <begin position="762"/>
        <end position="895"/>
    </location>
</feature>
<dbReference type="SMART" id="SM00091">
    <property type="entry name" value="PAS"/>
    <property type="match status" value="4"/>
</dbReference>
<dbReference type="PANTHER" id="PTHR44757:SF2">
    <property type="entry name" value="BIOFILM ARCHITECTURE MAINTENANCE PROTEIN MBAA"/>
    <property type="match status" value="1"/>
</dbReference>
<dbReference type="PROSITE" id="PS50887">
    <property type="entry name" value="GGDEF"/>
    <property type="match status" value="1"/>
</dbReference>
<dbReference type="PANTHER" id="PTHR44757">
    <property type="entry name" value="DIGUANYLATE CYCLASE DGCP"/>
    <property type="match status" value="1"/>
</dbReference>
<dbReference type="SUPFAM" id="SSF55785">
    <property type="entry name" value="PYP-like sensor domain (PAS domain)"/>
    <property type="match status" value="4"/>
</dbReference>
<dbReference type="Pfam" id="PF01590">
    <property type="entry name" value="GAF"/>
    <property type="match status" value="1"/>
</dbReference>
<feature type="coiled-coil region" evidence="1">
    <location>
        <begin position="167"/>
        <end position="202"/>
    </location>
</feature>
<dbReference type="PROSITE" id="PS50113">
    <property type="entry name" value="PAC"/>
    <property type="match status" value="1"/>
</dbReference>
<dbReference type="CDD" id="cd00130">
    <property type="entry name" value="PAS"/>
    <property type="match status" value="2"/>
</dbReference>
<dbReference type="InterPro" id="IPR000014">
    <property type="entry name" value="PAS"/>
</dbReference>
<feature type="domain" description="PAC" evidence="3">
    <location>
        <begin position="554"/>
        <end position="607"/>
    </location>
</feature>
<dbReference type="EMBL" id="BAAAZE010000003">
    <property type="protein sequence ID" value="GAA4014024.1"/>
    <property type="molecule type" value="Genomic_DNA"/>
</dbReference>
<evidence type="ECO:0000259" key="2">
    <source>
        <dbReference type="PROSITE" id="PS50112"/>
    </source>
</evidence>
<evidence type="ECO:0000259" key="3">
    <source>
        <dbReference type="PROSITE" id="PS50113"/>
    </source>
</evidence>
<evidence type="ECO:0000259" key="4">
    <source>
        <dbReference type="PROSITE" id="PS50887"/>
    </source>
</evidence>
<dbReference type="PROSITE" id="PS50112">
    <property type="entry name" value="PAS"/>
    <property type="match status" value="3"/>
</dbReference>
<dbReference type="InterPro" id="IPR035965">
    <property type="entry name" value="PAS-like_dom_sf"/>
</dbReference>
<dbReference type="InterPro" id="IPR043128">
    <property type="entry name" value="Rev_trsase/Diguanyl_cyclase"/>
</dbReference>
<dbReference type="SUPFAM" id="SSF55073">
    <property type="entry name" value="Nucleotide cyclase"/>
    <property type="match status" value="1"/>
</dbReference>
<dbReference type="InterPro" id="IPR000700">
    <property type="entry name" value="PAS-assoc_C"/>
</dbReference>
<organism evidence="5 6">
    <name type="scientific">Actimicrobium antarcticum</name>
    <dbReference type="NCBI Taxonomy" id="1051899"/>
    <lineage>
        <taxon>Bacteria</taxon>
        <taxon>Pseudomonadati</taxon>
        <taxon>Pseudomonadota</taxon>
        <taxon>Betaproteobacteria</taxon>
        <taxon>Burkholderiales</taxon>
        <taxon>Oxalobacteraceae</taxon>
        <taxon>Actimicrobium</taxon>
    </lineage>
</organism>
<keyword evidence="6" id="KW-1185">Reference proteome</keyword>
<dbReference type="Gene3D" id="3.30.70.270">
    <property type="match status" value="1"/>
</dbReference>
<dbReference type="NCBIfam" id="TIGR00229">
    <property type="entry name" value="sensory_box"/>
    <property type="match status" value="4"/>
</dbReference>
<accession>A0ABP7SNM8</accession>